<comment type="caution">
    <text evidence="1">The sequence shown here is derived from an EMBL/GenBank/DDBJ whole genome shotgun (WGS) entry which is preliminary data.</text>
</comment>
<organism evidence="1 2">
    <name type="scientific">Podila minutissima</name>
    <dbReference type="NCBI Taxonomy" id="64525"/>
    <lineage>
        <taxon>Eukaryota</taxon>
        <taxon>Fungi</taxon>
        <taxon>Fungi incertae sedis</taxon>
        <taxon>Mucoromycota</taxon>
        <taxon>Mortierellomycotina</taxon>
        <taxon>Mortierellomycetes</taxon>
        <taxon>Mortierellales</taxon>
        <taxon>Mortierellaceae</taxon>
        <taxon>Podila</taxon>
    </lineage>
</organism>
<gene>
    <name evidence="1" type="ORF">BG006_003256</name>
</gene>
<dbReference type="Proteomes" id="UP000696485">
    <property type="component" value="Unassembled WGS sequence"/>
</dbReference>
<dbReference type="AlphaFoldDB" id="A0A9P5S8S0"/>
<name>A0A9P5S8S0_9FUNG</name>
<evidence type="ECO:0000313" key="2">
    <source>
        <dbReference type="Proteomes" id="UP000696485"/>
    </source>
</evidence>
<protein>
    <submittedName>
        <fullName evidence="1">Uncharacterized protein</fullName>
    </submittedName>
</protein>
<sequence>MDVDLQFSQMSLSEGNYSLGQRVRHAGLETYHRSGLAPTPQEHRIITLGHASILDLIDRSPATSQLCTLFPLEQERHDLLARFQGLSFSCPLLTPPSQDELLIHSHVCLLLAEHAGLLDTRTYVLRQMLEGGTSACDELMLLLIMVDALIHRPTWLAGQEGSPQDWMSVLWRPLLERILLASRQSETDLAFEEYGSSFPPSSLPSDLPCPTFTMSAEDSDGSSSARIRVARGGQQSIDAVAIRVLPPGPPDTTKDSVGSKILCEAKSIVDSLTALPVHNTNTILTNIAYGIEIEGRTAVIFSMRWVASQPCYLAWPEHRFTLPATGEGLGAFKEAIRALFWLRERLQDTSARVQASII</sequence>
<accession>A0A9P5S8S0</accession>
<evidence type="ECO:0000313" key="1">
    <source>
        <dbReference type="EMBL" id="KAF9318074.1"/>
    </source>
</evidence>
<reference evidence="1" key="1">
    <citation type="journal article" date="2020" name="Fungal Divers.">
        <title>Resolving the Mortierellaceae phylogeny through synthesis of multi-gene phylogenetics and phylogenomics.</title>
        <authorList>
            <person name="Vandepol N."/>
            <person name="Liber J."/>
            <person name="Desiro A."/>
            <person name="Na H."/>
            <person name="Kennedy M."/>
            <person name="Barry K."/>
            <person name="Grigoriev I.V."/>
            <person name="Miller A.N."/>
            <person name="O'Donnell K."/>
            <person name="Stajich J.E."/>
            <person name="Bonito G."/>
        </authorList>
    </citation>
    <scope>NUCLEOTIDE SEQUENCE</scope>
    <source>
        <strain evidence="1">NVP1</strain>
    </source>
</reference>
<keyword evidence="2" id="KW-1185">Reference proteome</keyword>
<proteinExistence type="predicted"/>
<dbReference type="EMBL" id="JAAAUY010001865">
    <property type="protein sequence ID" value="KAF9318074.1"/>
    <property type="molecule type" value="Genomic_DNA"/>
</dbReference>